<evidence type="ECO:0000313" key="1">
    <source>
        <dbReference type="EMBL" id="JAP12337.1"/>
    </source>
</evidence>
<name>A0A0V0GVZ3_SOLCH</name>
<dbReference type="InterPro" id="IPR039537">
    <property type="entry name" value="Retrotran_Ty1/copia-like"/>
</dbReference>
<organism evidence="1">
    <name type="scientific">Solanum chacoense</name>
    <name type="common">Chaco potato</name>
    <dbReference type="NCBI Taxonomy" id="4108"/>
    <lineage>
        <taxon>Eukaryota</taxon>
        <taxon>Viridiplantae</taxon>
        <taxon>Streptophyta</taxon>
        <taxon>Embryophyta</taxon>
        <taxon>Tracheophyta</taxon>
        <taxon>Spermatophyta</taxon>
        <taxon>Magnoliopsida</taxon>
        <taxon>eudicotyledons</taxon>
        <taxon>Gunneridae</taxon>
        <taxon>Pentapetalae</taxon>
        <taxon>asterids</taxon>
        <taxon>lamiids</taxon>
        <taxon>Solanales</taxon>
        <taxon>Solanaceae</taxon>
        <taxon>Solanoideae</taxon>
        <taxon>Solaneae</taxon>
        <taxon>Solanum</taxon>
    </lineage>
</organism>
<sequence>MNKTLLEKARCILLQTKMSKVFWVEAVHTASHIVNRSPASAIDFKTLNEVWSGEPSNYSSLRIFGCPAIMLMKESLNQGLKRPYCRVCRWSKWVQTLCLST</sequence>
<proteinExistence type="predicted"/>
<dbReference type="GO" id="GO:0003676">
    <property type="term" value="F:nucleic acid binding"/>
    <property type="evidence" value="ECO:0007669"/>
    <property type="project" value="InterPro"/>
</dbReference>
<accession>A0A0V0GVZ3</accession>
<dbReference type="InterPro" id="IPR012337">
    <property type="entry name" value="RNaseH-like_sf"/>
</dbReference>
<dbReference type="SUPFAM" id="SSF53098">
    <property type="entry name" value="Ribonuclease H-like"/>
    <property type="match status" value="1"/>
</dbReference>
<reference evidence="1" key="1">
    <citation type="submission" date="2015-12" db="EMBL/GenBank/DDBJ databases">
        <title>Gene expression during late stages of embryo sac development: a critical building block for successful pollen-pistil interactions.</title>
        <authorList>
            <person name="Liu Y."/>
            <person name="Joly V."/>
            <person name="Sabar M."/>
            <person name="Matton D.P."/>
        </authorList>
    </citation>
    <scope>NUCLEOTIDE SEQUENCE</scope>
</reference>
<dbReference type="PANTHER" id="PTHR42648:SF28">
    <property type="entry name" value="TRANSPOSON-ENCODED PROTEIN WITH RIBONUCLEASE H-LIKE AND RETROVIRUS ZINC FINGER-LIKE DOMAINS"/>
    <property type="match status" value="1"/>
</dbReference>
<dbReference type="EMBL" id="GEDG01029772">
    <property type="protein sequence ID" value="JAP12337.1"/>
    <property type="molecule type" value="Transcribed_RNA"/>
</dbReference>
<dbReference type="Gene3D" id="3.30.420.10">
    <property type="entry name" value="Ribonuclease H-like superfamily/Ribonuclease H"/>
    <property type="match status" value="1"/>
</dbReference>
<dbReference type="AlphaFoldDB" id="A0A0V0GVZ3"/>
<protein>
    <submittedName>
        <fullName evidence="1">Putative ovule protein</fullName>
    </submittedName>
</protein>
<dbReference type="InterPro" id="IPR036397">
    <property type="entry name" value="RNaseH_sf"/>
</dbReference>
<dbReference type="PANTHER" id="PTHR42648">
    <property type="entry name" value="TRANSPOSASE, PUTATIVE-RELATED"/>
    <property type="match status" value="1"/>
</dbReference>